<accession>A0AA38RRT5</accession>
<organism evidence="2 3">
    <name type="scientific">Pleurostoma richardsiae</name>
    <dbReference type="NCBI Taxonomy" id="41990"/>
    <lineage>
        <taxon>Eukaryota</taxon>
        <taxon>Fungi</taxon>
        <taxon>Dikarya</taxon>
        <taxon>Ascomycota</taxon>
        <taxon>Pezizomycotina</taxon>
        <taxon>Sordariomycetes</taxon>
        <taxon>Sordariomycetidae</taxon>
        <taxon>Calosphaeriales</taxon>
        <taxon>Pleurostomataceae</taxon>
        <taxon>Pleurostoma</taxon>
    </lineage>
</organism>
<gene>
    <name evidence="2" type="ORF">NKR23_g1864</name>
</gene>
<dbReference type="AlphaFoldDB" id="A0AA38RRT5"/>
<dbReference type="EMBL" id="JANBVO010000003">
    <property type="protein sequence ID" value="KAJ9155578.1"/>
    <property type="molecule type" value="Genomic_DNA"/>
</dbReference>
<evidence type="ECO:0000313" key="2">
    <source>
        <dbReference type="EMBL" id="KAJ9155578.1"/>
    </source>
</evidence>
<name>A0AA38RRT5_9PEZI</name>
<comment type="caution">
    <text evidence="2">The sequence shown here is derived from an EMBL/GenBank/DDBJ whole genome shotgun (WGS) entry which is preliminary data.</text>
</comment>
<reference evidence="2" key="1">
    <citation type="submission" date="2022-07" db="EMBL/GenBank/DDBJ databases">
        <title>Fungi with potential for degradation of polypropylene.</title>
        <authorList>
            <person name="Gostincar C."/>
        </authorList>
    </citation>
    <scope>NUCLEOTIDE SEQUENCE</scope>
    <source>
        <strain evidence="2">EXF-13308</strain>
    </source>
</reference>
<keyword evidence="3" id="KW-1185">Reference proteome</keyword>
<proteinExistence type="predicted"/>
<evidence type="ECO:0000259" key="1">
    <source>
        <dbReference type="Pfam" id="PF06985"/>
    </source>
</evidence>
<sequence>MASDRIVAYIEARMKVLESEGTFWRRKTFSFEHPHTCGHCDEVAISSSFSDVSKRIRCQVELPYDMSEAVAASESGCALYEWLVDAFIHRILGAAKEWRTHRSLSSSGPAFKLFTSLSGPALNPTSTLYFDIASSDADIYGINHNSLPANLQCWTPATDPASKYITSRPYEQDVRSATSLRFARDCYKFCLQNHGRCRQPAVRSKSHEILPEEVIDTRNIPSRLLQIYSNRHRVYVNLVQLEGDIEAKIRISTLGYAAPSYCWGGDQPVKLTRESQQQLQAGFVVTKLPQTLQDAVWVARKLDLQYLWIDSLCIYQDDKKDQAREIHRMAAYYNCARFTICAATSVRCTDGFLGVREAAPYEVGPIRVRLRYDDAEVGSVYLLKEDNSAPEPTATRAWTFQESQLSRRILIYARKQLYWRCVQAYAGCGGEVVQLVNRTIRNEESLISNIHPMGSMSDRETDNQWELIVREYTRRELSIEDDKLPGISALAATIQGLCDERPAVNGPIEVDTFQVYWRVPFTNGNDCATLEKYRVDPEFPDLPFGRVTGGYLTLRVTVLPLAECRVTTVVMTGSPPHSPEHTKQWLGVYPDTAEDRDLIELVCAQQSPRKGVFLIRLLLRDWKHLPRRYSYGLVVVVSPIGEESYTRIGVFEAIEAHEAAPPMFSDYDHQIIRLL</sequence>
<dbReference type="PANTHER" id="PTHR33112">
    <property type="entry name" value="DOMAIN PROTEIN, PUTATIVE-RELATED"/>
    <property type="match status" value="1"/>
</dbReference>
<feature type="domain" description="Heterokaryon incompatibility" evidence="1">
    <location>
        <begin position="256"/>
        <end position="402"/>
    </location>
</feature>
<dbReference type="PANTHER" id="PTHR33112:SF16">
    <property type="entry name" value="HETEROKARYON INCOMPATIBILITY DOMAIN-CONTAINING PROTEIN"/>
    <property type="match status" value="1"/>
</dbReference>
<protein>
    <recommendedName>
        <fullName evidence="1">Heterokaryon incompatibility domain-containing protein</fullName>
    </recommendedName>
</protein>
<dbReference type="Proteomes" id="UP001174694">
    <property type="component" value="Unassembled WGS sequence"/>
</dbReference>
<dbReference type="Pfam" id="PF06985">
    <property type="entry name" value="HET"/>
    <property type="match status" value="1"/>
</dbReference>
<dbReference type="InterPro" id="IPR010730">
    <property type="entry name" value="HET"/>
</dbReference>
<evidence type="ECO:0000313" key="3">
    <source>
        <dbReference type="Proteomes" id="UP001174694"/>
    </source>
</evidence>